<feature type="transmembrane region" description="Helical" evidence="2">
    <location>
        <begin position="6"/>
        <end position="28"/>
    </location>
</feature>
<evidence type="ECO:0000256" key="1">
    <source>
        <dbReference type="SAM" id="MobiDB-lite"/>
    </source>
</evidence>
<dbReference type="Proteomes" id="UP000320176">
    <property type="component" value="Unassembled WGS sequence"/>
</dbReference>
<keyword evidence="4" id="KW-1185">Reference proteome</keyword>
<reference evidence="3 4" key="1">
    <citation type="submission" date="2019-02" db="EMBL/GenBank/DDBJ databases">
        <title>Deep-cultivation of Planctomycetes and their phenomic and genomic characterization uncovers novel biology.</title>
        <authorList>
            <person name="Wiegand S."/>
            <person name="Jogler M."/>
            <person name="Boedeker C."/>
            <person name="Pinto D."/>
            <person name="Vollmers J."/>
            <person name="Rivas-Marin E."/>
            <person name="Kohn T."/>
            <person name="Peeters S.H."/>
            <person name="Heuer A."/>
            <person name="Rast P."/>
            <person name="Oberbeckmann S."/>
            <person name="Bunk B."/>
            <person name="Jeske O."/>
            <person name="Meyerdierks A."/>
            <person name="Storesund J.E."/>
            <person name="Kallscheuer N."/>
            <person name="Luecker S."/>
            <person name="Lage O.M."/>
            <person name="Pohl T."/>
            <person name="Merkel B.J."/>
            <person name="Hornburger P."/>
            <person name="Mueller R.-W."/>
            <person name="Bruemmer F."/>
            <person name="Labrenz M."/>
            <person name="Spormann A.M."/>
            <person name="Op Den Camp H."/>
            <person name="Overmann J."/>
            <person name="Amann R."/>
            <person name="Jetten M.S.M."/>
            <person name="Mascher T."/>
            <person name="Medema M.H."/>
            <person name="Devos D.P."/>
            <person name="Kaster A.-K."/>
            <person name="Ovreas L."/>
            <person name="Rohde M."/>
            <person name="Galperin M.Y."/>
            <person name="Jogler C."/>
        </authorList>
    </citation>
    <scope>NUCLEOTIDE SEQUENCE [LARGE SCALE GENOMIC DNA]</scope>
    <source>
        <strain evidence="3 4">Pla52n</strain>
    </source>
</reference>
<comment type="caution">
    <text evidence="3">The sequence shown here is derived from an EMBL/GenBank/DDBJ whole genome shotgun (WGS) entry which is preliminary data.</text>
</comment>
<keyword evidence="2" id="KW-0812">Transmembrane</keyword>
<keyword evidence="2" id="KW-0472">Membrane</keyword>
<feature type="region of interest" description="Disordered" evidence="1">
    <location>
        <begin position="97"/>
        <end position="116"/>
    </location>
</feature>
<feature type="transmembrane region" description="Helical" evidence="2">
    <location>
        <begin position="49"/>
        <end position="66"/>
    </location>
</feature>
<proteinExistence type="predicted"/>
<gene>
    <name evidence="3" type="ORF">Pla52n_67350</name>
</gene>
<evidence type="ECO:0000313" key="4">
    <source>
        <dbReference type="Proteomes" id="UP000320176"/>
    </source>
</evidence>
<evidence type="ECO:0000313" key="3">
    <source>
        <dbReference type="EMBL" id="TWT89607.1"/>
    </source>
</evidence>
<dbReference type="RefSeq" id="WP_146523617.1">
    <property type="nucleotide sequence ID" value="NZ_CP151726.1"/>
</dbReference>
<dbReference type="EMBL" id="SJPN01000020">
    <property type="protein sequence ID" value="TWT89607.1"/>
    <property type="molecule type" value="Genomic_DNA"/>
</dbReference>
<dbReference type="AlphaFoldDB" id="A0A5C5ZRS0"/>
<organism evidence="3 4">
    <name type="scientific">Stieleria varia</name>
    <dbReference type="NCBI Taxonomy" id="2528005"/>
    <lineage>
        <taxon>Bacteria</taxon>
        <taxon>Pseudomonadati</taxon>
        <taxon>Planctomycetota</taxon>
        <taxon>Planctomycetia</taxon>
        <taxon>Pirellulales</taxon>
        <taxon>Pirellulaceae</taxon>
        <taxon>Stieleria</taxon>
    </lineage>
</organism>
<sequence>MELESILFSAFLTLATFVVIAVASLLITGLTSTPIDGQLQPKFSTRTQYCAIIACLFIVPVLHWFFDPYLTEQEQVNSILISMNLLLAICMFTLSRDRNRDGTPDIHSRDRTEDER</sequence>
<accession>A0A5C5ZRS0</accession>
<keyword evidence="2" id="KW-1133">Transmembrane helix</keyword>
<evidence type="ECO:0000256" key="2">
    <source>
        <dbReference type="SAM" id="Phobius"/>
    </source>
</evidence>
<name>A0A5C5ZRS0_9BACT</name>
<feature type="transmembrane region" description="Helical" evidence="2">
    <location>
        <begin position="78"/>
        <end position="94"/>
    </location>
</feature>
<protein>
    <submittedName>
        <fullName evidence="3">Uncharacterized protein</fullName>
    </submittedName>
</protein>